<reference evidence="2 3" key="1">
    <citation type="journal article" date="2024" name="BMC Genomics">
        <title>De novo assembly and annotation of Popillia japonica's genome with initial clues to its potential as an invasive pest.</title>
        <authorList>
            <person name="Cucini C."/>
            <person name="Boschi S."/>
            <person name="Funari R."/>
            <person name="Cardaioli E."/>
            <person name="Iannotti N."/>
            <person name="Marturano G."/>
            <person name="Paoli F."/>
            <person name="Bruttini M."/>
            <person name="Carapelli A."/>
            <person name="Frati F."/>
            <person name="Nardi F."/>
        </authorList>
    </citation>
    <scope>NUCLEOTIDE SEQUENCE [LARGE SCALE GENOMIC DNA]</scope>
    <source>
        <strain evidence="2">DMR45628</strain>
    </source>
</reference>
<organism evidence="2 3">
    <name type="scientific">Popillia japonica</name>
    <name type="common">Japanese beetle</name>
    <dbReference type="NCBI Taxonomy" id="7064"/>
    <lineage>
        <taxon>Eukaryota</taxon>
        <taxon>Metazoa</taxon>
        <taxon>Ecdysozoa</taxon>
        <taxon>Arthropoda</taxon>
        <taxon>Hexapoda</taxon>
        <taxon>Insecta</taxon>
        <taxon>Pterygota</taxon>
        <taxon>Neoptera</taxon>
        <taxon>Endopterygota</taxon>
        <taxon>Coleoptera</taxon>
        <taxon>Polyphaga</taxon>
        <taxon>Scarabaeiformia</taxon>
        <taxon>Scarabaeidae</taxon>
        <taxon>Rutelinae</taxon>
        <taxon>Popillia</taxon>
    </lineage>
</organism>
<feature type="compositionally biased region" description="Polar residues" evidence="1">
    <location>
        <begin position="1"/>
        <end position="11"/>
    </location>
</feature>
<sequence>MIITKSKNGTTVVRGKTAYNSDGGSAKSVSKKGKSLRDLKQNVINQKKDVNQLILAHYGPPWKKDPHLKFYKCVLKGATEQTEENPAEVEELCENFEETPNVIV</sequence>
<dbReference type="AlphaFoldDB" id="A0AAW1IW74"/>
<evidence type="ECO:0000313" key="2">
    <source>
        <dbReference type="EMBL" id="KAK9694174.1"/>
    </source>
</evidence>
<dbReference type="EMBL" id="JASPKY010000519">
    <property type="protein sequence ID" value="KAK9694174.1"/>
    <property type="molecule type" value="Genomic_DNA"/>
</dbReference>
<feature type="region of interest" description="Disordered" evidence="1">
    <location>
        <begin position="1"/>
        <end position="32"/>
    </location>
</feature>
<evidence type="ECO:0000256" key="1">
    <source>
        <dbReference type="SAM" id="MobiDB-lite"/>
    </source>
</evidence>
<accession>A0AAW1IW74</accession>
<dbReference type="Proteomes" id="UP001458880">
    <property type="component" value="Unassembled WGS sequence"/>
</dbReference>
<proteinExistence type="predicted"/>
<comment type="caution">
    <text evidence="2">The sequence shown here is derived from an EMBL/GenBank/DDBJ whole genome shotgun (WGS) entry which is preliminary data.</text>
</comment>
<gene>
    <name evidence="2" type="ORF">QE152_g33707</name>
</gene>
<protein>
    <submittedName>
        <fullName evidence="2">Uncharacterized protein</fullName>
    </submittedName>
</protein>
<keyword evidence="3" id="KW-1185">Reference proteome</keyword>
<evidence type="ECO:0000313" key="3">
    <source>
        <dbReference type="Proteomes" id="UP001458880"/>
    </source>
</evidence>
<name>A0AAW1IW74_POPJA</name>